<dbReference type="PROSITE" id="PS00356">
    <property type="entry name" value="HTH_LACI_1"/>
    <property type="match status" value="1"/>
</dbReference>
<dbReference type="PROSITE" id="PS50932">
    <property type="entry name" value="HTH_LACI_2"/>
    <property type="match status" value="1"/>
</dbReference>
<dbReference type="InterPro" id="IPR046335">
    <property type="entry name" value="LacI/GalR-like_sensor"/>
</dbReference>
<dbReference type="PANTHER" id="PTHR30146:SF109">
    <property type="entry name" value="HTH-TYPE TRANSCRIPTIONAL REGULATOR GALS"/>
    <property type="match status" value="1"/>
</dbReference>
<dbReference type="Pfam" id="PF00356">
    <property type="entry name" value="LacI"/>
    <property type="match status" value="1"/>
</dbReference>
<dbReference type="GO" id="GO:0003700">
    <property type="term" value="F:DNA-binding transcription factor activity"/>
    <property type="evidence" value="ECO:0007669"/>
    <property type="project" value="TreeGrafter"/>
</dbReference>
<accession>A0A430UWJ1</accession>
<dbReference type="CDD" id="cd01392">
    <property type="entry name" value="HTH_LacI"/>
    <property type="match status" value="1"/>
</dbReference>
<keyword evidence="1" id="KW-0805">Transcription regulation</keyword>
<protein>
    <submittedName>
        <fullName evidence="5">LacI family transcriptional regulator</fullName>
    </submittedName>
</protein>
<reference evidence="5 6" key="1">
    <citation type="journal article" date="2019" name="Extremophiles">
        <title>Biogeography of thermophiles and predominance of Thermus scotoductus in domestic water heaters.</title>
        <authorList>
            <person name="Wilpiszeski R.L."/>
            <person name="Zhang Z."/>
            <person name="House C.H."/>
        </authorList>
    </citation>
    <scope>NUCLEOTIDE SEQUENCE [LARGE SCALE GENOMIC DNA]</scope>
    <source>
        <strain evidence="5 6">10_S10</strain>
    </source>
</reference>
<evidence type="ECO:0000313" key="5">
    <source>
        <dbReference type="EMBL" id="RTI13680.1"/>
    </source>
</evidence>
<keyword evidence="2" id="KW-0238">DNA-binding</keyword>
<name>A0A430UWJ1_THESC</name>
<dbReference type="AlphaFoldDB" id="A0A430UWJ1"/>
<dbReference type="CDD" id="cd06267">
    <property type="entry name" value="PBP1_LacI_sugar_binding-like"/>
    <property type="match status" value="1"/>
</dbReference>
<sequence length="323" mass="35041">MPTLRDVAKLAGVSHTTVSHVLNGTKRVRPEVADRVWAAVETLEYRLNRPAQALRRGQSRILGLVLPDLTNPFFPGLAQAIGLAARKAGYALTLVDSLEDKTVEEEGLSRLAEEQVAGAIWVPVGDYVPPPFPVVLVDRTAEGADGVEADHFLGGQLQARHALALGHRRVGLLSGPQSLRSAHLRREGFLAEAKAGGLEVVWEEEVPFSLELSPRARARLRAVREEVTLVVAANDVIALAALEVLREAGVQVPEEVSLIGYDDIPWATLAHPPLTTIRQPVKEMAEAAVALLLRRLQEPEGEAVQIVVPVTLVPRGSTREVRR</sequence>
<dbReference type="Gene3D" id="3.40.50.2300">
    <property type="match status" value="2"/>
</dbReference>
<evidence type="ECO:0000256" key="3">
    <source>
        <dbReference type="ARBA" id="ARBA00023163"/>
    </source>
</evidence>
<dbReference type="SUPFAM" id="SSF53822">
    <property type="entry name" value="Periplasmic binding protein-like I"/>
    <property type="match status" value="1"/>
</dbReference>
<evidence type="ECO:0000259" key="4">
    <source>
        <dbReference type="PROSITE" id="PS50932"/>
    </source>
</evidence>
<organism evidence="5 6">
    <name type="scientific">Thermus scotoductus</name>
    <dbReference type="NCBI Taxonomy" id="37636"/>
    <lineage>
        <taxon>Bacteria</taxon>
        <taxon>Thermotogati</taxon>
        <taxon>Deinococcota</taxon>
        <taxon>Deinococci</taxon>
        <taxon>Thermales</taxon>
        <taxon>Thermaceae</taxon>
        <taxon>Thermus</taxon>
    </lineage>
</organism>
<dbReference type="GO" id="GO:0000976">
    <property type="term" value="F:transcription cis-regulatory region binding"/>
    <property type="evidence" value="ECO:0007669"/>
    <property type="project" value="TreeGrafter"/>
</dbReference>
<dbReference type="PRINTS" id="PR00036">
    <property type="entry name" value="HTHLACI"/>
</dbReference>
<dbReference type="Pfam" id="PF13377">
    <property type="entry name" value="Peripla_BP_3"/>
    <property type="match status" value="1"/>
</dbReference>
<keyword evidence="3" id="KW-0804">Transcription</keyword>
<feature type="domain" description="HTH lacI-type" evidence="4">
    <location>
        <begin position="2"/>
        <end position="56"/>
    </location>
</feature>
<dbReference type="InterPro" id="IPR028082">
    <property type="entry name" value="Peripla_BP_I"/>
</dbReference>
<dbReference type="RefSeq" id="WP_126207090.1">
    <property type="nucleotide sequence ID" value="NZ_PEMF01000419.1"/>
</dbReference>
<gene>
    <name evidence="5" type="ORF">CSW23_13185</name>
</gene>
<evidence type="ECO:0000313" key="6">
    <source>
        <dbReference type="Proteomes" id="UP000288073"/>
    </source>
</evidence>
<dbReference type="Proteomes" id="UP000288073">
    <property type="component" value="Unassembled WGS sequence"/>
</dbReference>
<dbReference type="Gene3D" id="1.10.260.40">
    <property type="entry name" value="lambda repressor-like DNA-binding domains"/>
    <property type="match status" value="1"/>
</dbReference>
<proteinExistence type="predicted"/>
<dbReference type="InterPro" id="IPR000843">
    <property type="entry name" value="HTH_LacI"/>
</dbReference>
<evidence type="ECO:0000256" key="2">
    <source>
        <dbReference type="ARBA" id="ARBA00023125"/>
    </source>
</evidence>
<dbReference type="InterPro" id="IPR010982">
    <property type="entry name" value="Lambda_DNA-bd_dom_sf"/>
</dbReference>
<dbReference type="SUPFAM" id="SSF47413">
    <property type="entry name" value="lambda repressor-like DNA-binding domains"/>
    <property type="match status" value="1"/>
</dbReference>
<dbReference type="PANTHER" id="PTHR30146">
    <property type="entry name" value="LACI-RELATED TRANSCRIPTIONAL REPRESSOR"/>
    <property type="match status" value="1"/>
</dbReference>
<comment type="caution">
    <text evidence="5">The sequence shown here is derived from an EMBL/GenBank/DDBJ whole genome shotgun (WGS) entry which is preliminary data.</text>
</comment>
<dbReference type="EMBL" id="PEMN01000392">
    <property type="protein sequence ID" value="RTI13680.1"/>
    <property type="molecule type" value="Genomic_DNA"/>
</dbReference>
<dbReference type="SMART" id="SM00354">
    <property type="entry name" value="HTH_LACI"/>
    <property type="match status" value="1"/>
</dbReference>
<evidence type="ECO:0000256" key="1">
    <source>
        <dbReference type="ARBA" id="ARBA00023015"/>
    </source>
</evidence>